<evidence type="ECO:0000313" key="4">
    <source>
        <dbReference type="Proteomes" id="UP000823927"/>
    </source>
</evidence>
<reference evidence="3" key="2">
    <citation type="journal article" date="2021" name="PeerJ">
        <title>Extensive microbial diversity within the chicken gut microbiome revealed by metagenomics and culture.</title>
        <authorList>
            <person name="Gilroy R."/>
            <person name="Ravi A."/>
            <person name="Getino M."/>
            <person name="Pursley I."/>
            <person name="Horton D.L."/>
            <person name="Alikhan N.F."/>
            <person name="Baker D."/>
            <person name="Gharbi K."/>
            <person name="Hall N."/>
            <person name="Watson M."/>
            <person name="Adriaenssens E.M."/>
            <person name="Foster-Nyarko E."/>
            <person name="Jarju S."/>
            <person name="Secka A."/>
            <person name="Antonio M."/>
            <person name="Oren A."/>
            <person name="Chaudhuri R.R."/>
            <person name="La Ragione R."/>
            <person name="Hildebrand F."/>
            <person name="Pallen M.J."/>
        </authorList>
    </citation>
    <scope>NUCLEOTIDE SEQUENCE</scope>
    <source>
        <strain evidence="3">CHK178-757</strain>
    </source>
</reference>
<comment type="similarity">
    <text evidence="1 2">Belongs to the phD/YefM antitoxin family.</text>
</comment>
<dbReference type="NCBIfam" id="TIGR01552">
    <property type="entry name" value="phd_fam"/>
    <property type="match status" value="1"/>
</dbReference>
<name>A0A9D1F4M3_9FIRM</name>
<dbReference type="SUPFAM" id="SSF143120">
    <property type="entry name" value="YefM-like"/>
    <property type="match status" value="1"/>
</dbReference>
<protein>
    <recommendedName>
        <fullName evidence="2">Antitoxin</fullName>
    </recommendedName>
</protein>
<dbReference type="EMBL" id="DVIT01000030">
    <property type="protein sequence ID" value="HIS47573.1"/>
    <property type="molecule type" value="Genomic_DNA"/>
</dbReference>
<dbReference type="Proteomes" id="UP000823927">
    <property type="component" value="Unassembled WGS sequence"/>
</dbReference>
<accession>A0A9D1F4M3</accession>
<comment type="function">
    <text evidence="2">Antitoxin component of a type II toxin-antitoxin (TA) system.</text>
</comment>
<evidence type="ECO:0000256" key="1">
    <source>
        <dbReference type="ARBA" id="ARBA00009981"/>
    </source>
</evidence>
<evidence type="ECO:0000313" key="3">
    <source>
        <dbReference type="EMBL" id="HIS47573.1"/>
    </source>
</evidence>
<gene>
    <name evidence="3" type="ORF">IAB46_08485</name>
</gene>
<comment type="caution">
    <text evidence="3">The sequence shown here is derived from an EMBL/GenBank/DDBJ whole genome shotgun (WGS) entry which is preliminary data.</text>
</comment>
<dbReference type="Gene3D" id="3.40.1620.10">
    <property type="entry name" value="YefM-like domain"/>
    <property type="match status" value="1"/>
</dbReference>
<dbReference type="AlphaFoldDB" id="A0A9D1F4M3"/>
<dbReference type="InterPro" id="IPR006442">
    <property type="entry name" value="Antitoxin_Phd/YefM"/>
</dbReference>
<proteinExistence type="inferred from homology"/>
<dbReference type="Pfam" id="PF02604">
    <property type="entry name" value="PhdYeFM_antitox"/>
    <property type="match status" value="1"/>
</dbReference>
<sequence>MPSLVDLTERLVPISDFSQGKTGKIFSDVSENDHEYIILKNNQPTAVIMSIKEYKETQQKLEKLEKFLEKINDIHLLQQAEDRENSATSSFNKFVIEQGYSLEDIDKLAESVEIE</sequence>
<dbReference type="InterPro" id="IPR036165">
    <property type="entry name" value="YefM-like_sf"/>
</dbReference>
<reference evidence="3" key="1">
    <citation type="submission" date="2020-10" db="EMBL/GenBank/DDBJ databases">
        <authorList>
            <person name="Gilroy R."/>
        </authorList>
    </citation>
    <scope>NUCLEOTIDE SEQUENCE</scope>
    <source>
        <strain evidence="3">CHK178-757</strain>
    </source>
</reference>
<organism evidence="3 4">
    <name type="scientific">Candidatus Scybalocola faecigallinarum</name>
    <dbReference type="NCBI Taxonomy" id="2840941"/>
    <lineage>
        <taxon>Bacteria</taxon>
        <taxon>Bacillati</taxon>
        <taxon>Bacillota</taxon>
        <taxon>Clostridia</taxon>
        <taxon>Lachnospirales</taxon>
        <taxon>Lachnospiraceae</taxon>
        <taxon>Lachnospiraceae incertae sedis</taxon>
        <taxon>Candidatus Scybalocola (ex Gilroy et al. 2021)</taxon>
    </lineage>
</organism>
<evidence type="ECO:0000256" key="2">
    <source>
        <dbReference type="RuleBase" id="RU362080"/>
    </source>
</evidence>